<keyword evidence="4" id="KW-1185">Reference proteome</keyword>
<proteinExistence type="predicted"/>
<keyword evidence="2" id="KW-0732">Signal</keyword>
<protein>
    <submittedName>
        <fullName evidence="3">Uncharacterized protein</fullName>
    </submittedName>
</protein>
<feature type="signal peptide" evidence="2">
    <location>
        <begin position="1"/>
        <end position="16"/>
    </location>
</feature>
<feature type="chain" id="PRO_5002890120" evidence="2">
    <location>
        <begin position="17"/>
        <end position="164"/>
    </location>
</feature>
<evidence type="ECO:0000256" key="2">
    <source>
        <dbReference type="SAM" id="SignalP"/>
    </source>
</evidence>
<evidence type="ECO:0000313" key="3">
    <source>
        <dbReference type="EMBL" id="EEF26768.1"/>
    </source>
</evidence>
<evidence type="ECO:0000313" key="4">
    <source>
        <dbReference type="Proteomes" id="UP000008311"/>
    </source>
</evidence>
<name>B9TBJ5_RICCO</name>
<dbReference type="InParanoid" id="B9TBJ5"/>
<dbReference type="AlphaFoldDB" id="B9TBJ5"/>
<reference evidence="4" key="1">
    <citation type="journal article" date="2010" name="Nat. Biotechnol.">
        <title>Draft genome sequence of the oilseed species Ricinus communis.</title>
        <authorList>
            <person name="Chan A.P."/>
            <person name="Crabtree J."/>
            <person name="Zhao Q."/>
            <person name="Lorenzi H."/>
            <person name="Orvis J."/>
            <person name="Puiu D."/>
            <person name="Melake-Berhan A."/>
            <person name="Jones K.M."/>
            <person name="Redman J."/>
            <person name="Chen G."/>
            <person name="Cahoon E.B."/>
            <person name="Gedil M."/>
            <person name="Stanke M."/>
            <person name="Haas B.J."/>
            <person name="Wortman J.R."/>
            <person name="Fraser-Liggett C.M."/>
            <person name="Ravel J."/>
            <person name="Rabinowicz P.D."/>
        </authorList>
    </citation>
    <scope>NUCLEOTIDE SEQUENCE [LARGE SCALE GENOMIC DNA]</scope>
    <source>
        <strain evidence="4">cv. Hale</strain>
    </source>
</reference>
<accession>B9TBJ5</accession>
<sequence>MEFLLFVLSAFALSVAWRARSEARRASKLAADLQQEISTLRESVATARQPRPDAPGASMPAAAAYAQSWAVRPPVPQPSSPPAAAPHVFVVDKLAANAQVAPLRAAQAANAGSDAARASVDADVAGVSAAAPADMARTEPAAQTPAAPDAVAASASRPATRQAR</sequence>
<gene>
    <name evidence="3" type="ORF">RCOM_0273960</name>
</gene>
<dbReference type="EMBL" id="EQ976527">
    <property type="protein sequence ID" value="EEF26768.1"/>
    <property type="molecule type" value="Genomic_DNA"/>
</dbReference>
<feature type="non-terminal residue" evidence="3">
    <location>
        <position position="164"/>
    </location>
</feature>
<organism evidence="3 4">
    <name type="scientific">Ricinus communis</name>
    <name type="common">Castor bean</name>
    <dbReference type="NCBI Taxonomy" id="3988"/>
    <lineage>
        <taxon>Eukaryota</taxon>
        <taxon>Viridiplantae</taxon>
        <taxon>Streptophyta</taxon>
        <taxon>Embryophyta</taxon>
        <taxon>Tracheophyta</taxon>
        <taxon>Spermatophyta</taxon>
        <taxon>Magnoliopsida</taxon>
        <taxon>eudicotyledons</taxon>
        <taxon>Gunneridae</taxon>
        <taxon>Pentapetalae</taxon>
        <taxon>rosids</taxon>
        <taxon>fabids</taxon>
        <taxon>Malpighiales</taxon>
        <taxon>Euphorbiaceae</taxon>
        <taxon>Acalyphoideae</taxon>
        <taxon>Acalypheae</taxon>
        <taxon>Ricinus</taxon>
    </lineage>
</organism>
<dbReference type="Proteomes" id="UP000008311">
    <property type="component" value="Unassembled WGS sequence"/>
</dbReference>
<feature type="region of interest" description="Disordered" evidence="1">
    <location>
        <begin position="130"/>
        <end position="164"/>
    </location>
</feature>
<evidence type="ECO:0000256" key="1">
    <source>
        <dbReference type="SAM" id="MobiDB-lite"/>
    </source>
</evidence>